<comment type="caution">
    <text evidence="1">The sequence shown here is derived from an EMBL/GenBank/DDBJ whole genome shotgun (WGS) entry which is preliminary data.</text>
</comment>
<dbReference type="EMBL" id="JBHLUD010000001">
    <property type="protein sequence ID" value="MFC0540381.1"/>
    <property type="molecule type" value="Genomic_DNA"/>
</dbReference>
<evidence type="ECO:0000313" key="2">
    <source>
        <dbReference type="Proteomes" id="UP001589810"/>
    </source>
</evidence>
<sequence>MTTGETVELRCRPVDALLASDCGSRNAIMLARAGGTGDACFRVEFGHGLEAPAAVLTAGAGLLLGGVAPAARSANQCTFTDGEWTRCIQVTVSMPAAPAVGATAPITVAINSQVDLAAAATSGATTRTSGRSWCTSSGTR</sequence>
<accession>A0ABV6MJB5</accession>
<name>A0ABV6MJB5_9PSEU</name>
<proteinExistence type="predicted"/>
<reference evidence="1 2" key="1">
    <citation type="submission" date="2024-09" db="EMBL/GenBank/DDBJ databases">
        <authorList>
            <person name="Sun Q."/>
            <person name="Mori K."/>
        </authorList>
    </citation>
    <scope>NUCLEOTIDE SEQUENCE [LARGE SCALE GENOMIC DNA]</scope>
    <source>
        <strain evidence="1 2">TBRC 1432</strain>
    </source>
</reference>
<dbReference type="Proteomes" id="UP001589810">
    <property type="component" value="Unassembled WGS sequence"/>
</dbReference>
<keyword evidence="2" id="KW-1185">Reference proteome</keyword>
<dbReference type="RefSeq" id="WP_273939155.1">
    <property type="nucleotide sequence ID" value="NZ_CP097263.1"/>
</dbReference>
<gene>
    <name evidence="1" type="ORF">ACFFH7_02760</name>
</gene>
<protein>
    <submittedName>
        <fullName evidence="1">Uncharacterized protein</fullName>
    </submittedName>
</protein>
<evidence type="ECO:0000313" key="1">
    <source>
        <dbReference type="EMBL" id="MFC0540381.1"/>
    </source>
</evidence>
<organism evidence="1 2">
    <name type="scientific">Kutzneria chonburiensis</name>
    <dbReference type="NCBI Taxonomy" id="1483604"/>
    <lineage>
        <taxon>Bacteria</taxon>
        <taxon>Bacillati</taxon>
        <taxon>Actinomycetota</taxon>
        <taxon>Actinomycetes</taxon>
        <taxon>Pseudonocardiales</taxon>
        <taxon>Pseudonocardiaceae</taxon>
        <taxon>Kutzneria</taxon>
    </lineage>
</organism>